<dbReference type="InterPro" id="IPR001496">
    <property type="entry name" value="SOCS_box"/>
</dbReference>
<dbReference type="AlphaFoldDB" id="A0A6P7S5Z0"/>
<dbReference type="SMART" id="SM00248">
    <property type="entry name" value="ANK"/>
    <property type="match status" value="5"/>
</dbReference>
<proteinExistence type="predicted"/>
<dbReference type="Pfam" id="PF07525">
    <property type="entry name" value="SOCS_box"/>
    <property type="match status" value="1"/>
</dbReference>
<dbReference type="InterPro" id="IPR002110">
    <property type="entry name" value="Ankyrin_rpt"/>
</dbReference>
<keyword evidence="1" id="KW-1185">Reference proteome</keyword>
<sequence length="401" mass="45282">MAVPKPKHCQHSLEDKKEKQAFGQKSTEKMPESAEGDWSLIEAARDGRLSNVQELLESKCANYIHRDQSGRTPLHYAAENGNLQILCLLIEANFDINAKDNQGQTPLHIACHYRQLEIATCLIALGCDVNTCDIQHNTPLHRATRSNLDQLVSVLCECGASVNALNCCQWSPLYEAIRIGNETIISCLLDYGADINLIQRNNMSPFLTAIFYHRIASRNSYNISSILKSFIQYGSLLSHSDGVWSHLSAAVSIDQTDVGIILILNGCRIEKRGRYSRSLLVDMFDRCETRLVKLYVLAGYPVTWDEIDQCSRRVPSFSRSFMRLVQPGSDISSARRHLLDWLRKRIKTPCTLSEMCRTSIRSKLNEVSGDTNINPFIERLPLPKSIKAYISMSDWISENLS</sequence>
<gene>
    <name evidence="2" type="primary">LOC115209409</name>
</gene>
<dbReference type="RefSeq" id="XP_029633674.1">
    <property type="nucleotide sequence ID" value="XM_029777814.2"/>
</dbReference>
<dbReference type="KEGG" id="osn:115209409"/>
<dbReference type="Gene3D" id="1.25.40.20">
    <property type="entry name" value="Ankyrin repeat-containing domain"/>
    <property type="match status" value="2"/>
</dbReference>
<dbReference type="PROSITE" id="PS50088">
    <property type="entry name" value="ANK_REPEAT"/>
    <property type="match status" value="4"/>
</dbReference>
<dbReference type="GO" id="GO:0035556">
    <property type="term" value="P:intracellular signal transduction"/>
    <property type="evidence" value="ECO:0007669"/>
    <property type="project" value="InterPro"/>
</dbReference>
<evidence type="ECO:0000313" key="2">
    <source>
        <dbReference type="RefSeq" id="XP_029633674.1"/>
    </source>
</evidence>
<dbReference type="InterPro" id="IPR036770">
    <property type="entry name" value="Ankyrin_rpt-contain_sf"/>
</dbReference>
<dbReference type="Pfam" id="PF12796">
    <property type="entry name" value="Ank_2"/>
    <property type="match status" value="2"/>
</dbReference>
<dbReference type="PROSITE" id="PS50225">
    <property type="entry name" value="SOCS"/>
    <property type="match status" value="1"/>
</dbReference>
<dbReference type="SUPFAM" id="SSF158235">
    <property type="entry name" value="SOCS box-like"/>
    <property type="match status" value="1"/>
</dbReference>
<dbReference type="InterPro" id="IPR036036">
    <property type="entry name" value="SOCS_box-like_dom_sf"/>
</dbReference>
<dbReference type="PRINTS" id="PR01415">
    <property type="entry name" value="ANKYRIN"/>
</dbReference>
<evidence type="ECO:0000313" key="1">
    <source>
        <dbReference type="Proteomes" id="UP000515154"/>
    </source>
</evidence>
<name>A0A6P7S5Z0_9MOLL</name>
<reference evidence="2" key="1">
    <citation type="submission" date="2025-08" db="UniProtKB">
        <authorList>
            <consortium name="RefSeq"/>
        </authorList>
    </citation>
    <scope>IDENTIFICATION</scope>
</reference>
<dbReference type="PANTHER" id="PTHR24198:SF165">
    <property type="entry name" value="ANKYRIN REPEAT-CONTAINING PROTEIN-RELATED"/>
    <property type="match status" value="1"/>
</dbReference>
<protein>
    <submittedName>
        <fullName evidence="2">Ankyrin repeat protein RF_0381 isoform X1</fullName>
    </submittedName>
</protein>
<organism evidence="1 2">
    <name type="scientific">Octopus sinensis</name>
    <name type="common">East Asian common octopus</name>
    <dbReference type="NCBI Taxonomy" id="2607531"/>
    <lineage>
        <taxon>Eukaryota</taxon>
        <taxon>Metazoa</taxon>
        <taxon>Spiralia</taxon>
        <taxon>Lophotrochozoa</taxon>
        <taxon>Mollusca</taxon>
        <taxon>Cephalopoda</taxon>
        <taxon>Coleoidea</taxon>
        <taxon>Octopodiformes</taxon>
        <taxon>Octopoda</taxon>
        <taxon>Incirrata</taxon>
        <taxon>Octopodidae</taxon>
        <taxon>Octopus</taxon>
    </lineage>
</organism>
<dbReference type="PANTHER" id="PTHR24198">
    <property type="entry name" value="ANKYRIN REPEAT AND PROTEIN KINASE DOMAIN-CONTAINING PROTEIN"/>
    <property type="match status" value="1"/>
</dbReference>
<accession>A0A6P7S5Z0</accession>
<dbReference type="Proteomes" id="UP000515154">
    <property type="component" value="Linkage group LG3"/>
</dbReference>
<dbReference type="SUPFAM" id="SSF48403">
    <property type="entry name" value="Ankyrin repeat"/>
    <property type="match status" value="1"/>
</dbReference>
<dbReference type="PROSITE" id="PS50297">
    <property type="entry name" value="ANK_REP_REGION"/>
    <property type="match status" value="4"/>
</dbReference>